<dbReference type="Pfam" id="PF00596">
    <property type="entry name" value="Aldolase_II"/>
    <property type="match status" value="1"/>
</dbReference>
<comment type="caution">
    <text evidence="4">The sequence shown here is derived from an EMBL/GenBank/DDBJ whole genome shotgun (WGS) entry which is preliminary data.</text>
</comment>
<dbReference type="InterPro" id="IPR050197">
    <property type="entry name" value="Aldolase_class_II_sugar_metab"/>
</dbReference>
<proteinExistence type="predicted"/>
<dbReference type="InterPro" id="IPR036409">
    <property type="entry name" value="Aldolase_II/adducin_N_sf"/>
</dbReference>
<feature type="domain" description="Class II aldolase/adducin N-terminal" evidence="3">
    <location>
        <begin position="10"/>
        <end position="200"/>
    </location>
</feature>
<keyword evidence="2" id="KW-0456">Lyase</keyword>
<reference evidence="5" key="1">
    <citation type="journal article" date="2019" name="Int. J. Syst. Evol. Microbiol.">
        <title>The Global Catalogue of Microorganisms (GCM) 10K type strain sequencing project: providing services to taxonomists for standard genome sequencing and annotation.</title>
        <authorList>
            <consortium name="The Broad Institute Genomics Platform"/>
            <consortium name="The Broad Institute Genome Sequencing Center for Infectious Disease"/>
            <person name="Wu L."/>
            <person name="Ma J."/>
        </authorList>
    </citation>
    <scope>NUCLEOTIDE SEQUENCE [LARGE SCALE GENOMIC DNA]</scope>
    <source>
        <strain evidence="5">JCM 18304</strain>
    </source>
</reference>
<dbReference type="Gene3D" id="3.40.225.10">
    <property type="entry name" value="Class II aldolase/adducin N-terminal domain"/>
    <property type="match status" value="1"/>
</dbReference>
<evidence type="ECO:0000259" key="3">
    <source>
        <dbReference type="SMART" id="SM01007"/>
    </source>
</evidence>
<dbReference type="SMART" id="SM01007">
    <property type="entry name" value="Aldolase_II"/>
    <property type="match status" value="1"/>
</dbReference>
<evidence type="ECO:0000313" key="4">
    <source>
        <dbReference type="EMBL" id="GAA5177117.1"/>
    </source>
</evidence>
<evidence type="ECO:0000313" key="5">
    <source>
        <dbReference type="Proteomes" id="UP001501570"/>
    </source>
</evidence>
<keyword evidence="5" id="KW-1185">Reference proteome</keyword>
<gene>
    <name evidence="4" type="primary">fucA_1</name>
    <name evidence="4" type="ORF">GCM10023322_00970</name>
</gene>
<dbReference type="PANTHER" id="PTHR22789:SF0">
    <property type="entry name" value="3-OXO-TETRONATE 4-PHOSPHATE DECARBOXYLASE-RELATED"/>
    <property type="match status" value="1"/>
</dbReference>
<dbReference type="InterPro" id="IPR001303">
    <property type="entry name" value="Aldolase_II/adducin_N"/>
</dbReference>
<protein>
    <submittedName>
        <fullName evidence="4">L-fuculose phosphate aldolase</fullName>
    </submittedName>
</protein>
<sequence length="221" mass="23334">MNYVAGDLRDQLVQVGSAVVGAGLVVGSGGNLSAREPGADDIWVTATGTWLDRLDRSDFCRVSIATGAVAGGSPPPATGSRSGAGQFPTSELALHLETYRARRDVNAIVHLHPQNTLLLDALDEPIRLITTDHAFYLRRVARTPYHPPGTAEVARVAADASADGTNCVILARHGCSVLADTVELAHKRALYLEEAALLTFRAVSAGLAHRLPATMPVLDRA</sequence>
<dbReference type="PANTHER" id="PTHR22789">
    <property type="entry name" value="FUCULOSE PHOSPHATE ALDOLASE"/>
    <property type="match status" value="1"/>
</dbReference>
<dbReference type="SUPFAM" id="SSF53639">
    <property type="entry name" value="AraD/HMP-PK domain-like"/>
    <property type="match status" value="1"/>
</dbReference>
<name>A0ABP9RHK3_9ACTN</name>
<evidence type="ECO:0000256" key="1">
    <source>
        <dbReference type="ARBA" id="ARBA00022723"/>
    </source>
</evidence>
<dbReference type="EMBL" id="BAABJQ010000001">
    <property type="protein sequence ID" value="GAA5177117.1"/>
    <property type="molecule type" value="Genomic_DNA"/>
</dbReference>
<organism evidence="4 5">
    <name type="scientific">Rugosimonospora acidiphila</name>
    <dbReference type="NCBI Taxonomy" id="556531"/>
    <lineage>
        <taxon>Bacteria</taxon>
        <taxon>Bacillati</taxon>
        <taxon>Actinomycetota</taxon>
        <taxon>Actinomycetes</taxon>
        <taxon>Micromonosporales</taxon>
        <taxon>Micromonosporaceae</taxon>
        <taxon>Rugosimonospora</taxon>
    </lineage>
</organism>
<dbReference type="RefSeq" id="WP_345625034.1">
    <property type="nucleotide sequence ID" value="NZ_BAABJQ010000001.1"/>
</dbReference>
<keyword evidence="1" id="KW-0479">Metal-binding</keyword>
<accession>A0ABP9RHK3</accession>
<evidence type="ECO:0000256" key="2">
    <source>
        <dbReference type="ARBA" id="ARBA00023239"/>
    </source>
</evidence>
<dbReference type="Proteomes" id="UP001501570">
    <property type="component" value="Unassembled WGS sequence"/>
</dbReference>